<feature type="domain" description="Nuclear pore complex protein NUP96 C-terminal" evidence="2">
    <location>
        <begin position="392"/>
        <end position="712"/>
    </location>
</feature>
<dbReference type="Proteomes" id="UP000736335">
    <property type="component" value="Unassembled WGS sequence"/>
</dbReference>
<feature type="compositionally biased region" description="Basic residues" evidence="1">
    <location>
        <begin position="56"/>
        <end position="65"/>
    </location>
</feature>
<dbReference type="Gene3D" id="1.25.40.690">
    <property type="match status" value="1"/>
</dbReference>
<feature type="compositionally biased region" description="Basic and acidic residues" evidence="1">
    <location>
        <begin position="70"/>
        <end position="87"/>
    </location>
</feature>
<sequence>MARFRAFLTDSESEAEETTQHAATESQPPAKPADVSMTEDDSEESDSGSESDSSRRSPKLQKHAGKAPVYRKDEKGYRGSKSRRSESPTDASASEEGSETDSEDDELPNQPQVDPSIIPRAQQLGVEPQRMHVMQASLFRAEDGGEGVSTRRKLRAAPSSLSLSRKHSRDSDGEGFRPDSQQRASFAHDIEPIPYRPSRKYARVDQSESAVNGSEGFAADAGLAFGRSFRVGWGPGGALVHLGALCSPLGTPKTSANSSVVTITKVPIFASGPEDESERASKLLSHHLTHTYIEPDDEGVPFANPSLALSFSSFSSLYSLNEKTFEASLFRLGGALFDDLDLRLADTIDDEIRQRVQTLRRRDELSRWLQNVVSPTVEAELREGISSDSSTEVFTWLTGNEIDNAVQAAISAGNVKLATLVAQAGGDDDFRAEILSQLKLWKEQRIDAHISEPTRKVYALLAGVIDVLEGSGSGPGGGRIESCPDVHILADLDWKRAFGLHLWFGQPIDSSTADAFDSYEAAWTESRYSVAPPLPWYSENATPGGLRKKWNLPSTADNHPDALYSMIRLFSDSSSSLSALLTPLSFDASPLDYRLCWHLYIIMSRCLGVRDFSDRGDTGLQLDPEENEEHRVEGHSPSADLLANSYALQLEQLGMIQEAVFVLLHIEGSAGRKAAIKSLLNRCAPDLSEWNVHGLVGSLKIPLAWVNEAKAICAFSRNRVYEAFDLYVSCGLWNSAHDLAVLELAPDAVVRQDHELLRTIFSRLSGHPIDGWFLRGKTLLDYVNATVRLPDLKESLEESAVPDASEARELEELTRSVPKLIGILPDALRDRGEAPNNVALTFMVSDLTAALDQVNSQVLPPSQLRTGIAVDDTRLKHIRVSAMDKFLASIEVS</sequence>
<reference evidence="3" key="1">
    <citation type="journal article" date="2020" name="Nat. Commun.">
        <title>Large-scale genome sequencing of mycorrhizal fungi provides insights into the early evolution of symbiotic traits.</title>
        <authorList>
            <person name="Miyauchi S."/>
            <person name="Kiss E."/>
            <person name="Kuo A."/>
            <person name="Drula E."/>
            <person name="Kohler A."/>
            <person name="Sanchez-Garcia M."/>
            <person name="Morin E."/>
            <person name="Andreopoulos B."/>
            <person name="Barry K.W."/>
            <person name="Bonito G."/>
            <person name="Buee M."/>
            <person name="Carver A."/>
            <person name="Chen C."/>
            <person name="Cichocki N."/>
            <person name="Clum A."/>
            <person name="Culley D."/>
            <person name="Crous P.W."/>
            <person name="Fauchery L."/>
            <person name="Girlanda M."/>
            <person name="Hayes R.D."/>
            <person name="Keri Z."/>
            <person name="LaButti K."/>
            <person name="Lipzen A."/>
            <person name="Lombard V."/>
            <person name="Magnuson J."/>
            <person name="Maillard F."/>
            <person name="Murat C."/>
            <person name="Nolan M."/>
            <person name="Ohm R.A."/>
            <person name="Pangilinan J."/>
            <person name="Pereira M.F."/>
            <person name="Perotto S."/>
            <person name="Peter M."/>
            <person name="Pfister S."/>
            <person name="Riley R."/>
            <person name="Sitrit Y."/>
            <person name="Stielow J.B."/>
            <person name="Szollosi G."/>
            <person name="Zifcakova L."/>
            <person name="Stursova M."/>
            <person name="Spatafora J.W."/>
            <person name="Tedersoo L."/>
            <person name="Vaario L.M."/>
            <person name="Yamada A."/>
            <person name="Yan M."/>
            <person name="Wang P."/>
            <person name="Xu J."/>
            <person name="Bruns T."/>
            <person name="Baldrian P."/>
            <person name="Vilgalys R."/>
            <person name="Dunand C."/>
            <person name="Henrissat B."/>
            <person name="Grigoriev I.V."/>
            <person name="Hibbett D."/>
            <person name="Nagy L.G."/>
            <person name="Martin F.M."/>
        </authorList>
    </citation>
    <scope>NUCLEOTIDE SEQUENCE</scope>
    <source>
        <strain evidence="3">UH-Tt-Lm1</strain>
    </source>
</reference>
<dbReference type="InterPro" id="IPR021967">
    <property type="entry name" value="Nup98_C"/>
</dbReference>
<evidence type="ECO:0000313" key="4">
    <source>
        <dbReference type="Proteomes" id="UP000736335"/>
    </source>
</evidence>
<feature type="region of interest" description="Disordered" evidence="1">
    <location>
        <begin position="1"/>
        <end position="129"/>
    </location>
</feature>
<dbReference type="Pfam" id="PF12110">
    <property type="entry name" value="Nup96"/>
    <property type="match status" value="1"/>
</dbReference>
<proteinExistence type="predicted"/>
<accession>A0A9P6HIZ9</accession>
<evidence type="ECO:0000313" key="3">
    <source>
        <dbReference type="EMBL" id="KAF9787929.1"/>
    </source>
</evidence>
<dbReference type="AlphaFoldDB" id="A0A9P6HIZ9"/>
<keyword evidence="4" id="KW-1185">Reference proteome</keyword>
<feature type="compositionally biased region" description="Acidic residues" evidence="1">
    <location>
        <begin position="96"/>
        <end position="107"/>
    </location>
</feature>
<reference evidence="3" key="2">
    <citation type="submission" date="2020-11" db="EMBL/GenBank/DDBJ databases">
        <authorList>
            <consortium name="DOE Joint Genome Institute"/>
            <person name="Kuo A."/>
            <person name="Miyauchi S."/>
            <person name="Kiss E."/>
            <person name="Drula E."/>
            <person name="Kohler A."/>
            <person name="Sanchez-Garcia M."/>
            <person name="Andreopoulos B."/>
            <person name="Barry K.W."/>
            <person name="Bonito G."/>
            <person name="Buee M."/>
            <person name="Carver A."/>
            <person name="Chen C."/>
            <person name="Cichocki N."/>
            <person name="Clum A."/>
            <person name="Culley D."/>
            <person name="Crous P.W."/>
            <person name="Fauchery L."/>
            <person name="Girlanda M."/>
            <person name="Hayes R."/>
            <person name="Keri Z."/>
            <person name="Labutti K."/>
            <person name="Lipzen A."/>
            <person name="Lombard V."/>
            <person name="Magnuson J."/>
            <person name="Maillard F."/>
            <person name="Morin E."/>
            <person name="Murat C."/>
            <person name="Nolan M."/>
            <person name="Ohm R."/>
            <person name="Pangilinan J."/>
            <person name="Pereira M."/>
            <person name="Perotto S."/>
            <person name="Peter M."/>
            <person name="Riley R."/>
            <person name="Sitrit Y."/>
            <person name="Stielow B."/>
            <person name="Szollosi G."/>
            <person name="Zifcakova L."/>
            <person name="Stursova M."/>
            <person name="Spatafora J.W."/>
            <person name="Tedersoo L."/>
            <person name="Vaario L.-M."/>
            <person name="Yamada A."/>
            <person name="Yan M."/>
            <person name="Wang P."/>
            <person name="Xu J."/>
            <person name="Bruns T."/>
            <person name="Baldrian P."/>
            <person name="Vilgalys R."/>
            <person name="Henrissat B."/>
            <person name="Grigoriev I.V."/>
            <person name="Hibbett D."/>
            <person name="Nagy L.G."/>
            <person name="Martin F.M."/>
        </authorList>
    </citation>
    <scope>NUCLEOTIDE SEQUENCE</scope>
    <source>
        <strain evidence="3">UH-Tt-Lm1</strain>
    </source>
</reference>
<comment type="caution">
    <text evidence="3">The sequence shown here is derived from an EMBL/GenBank/DDBJ whole genome shotgun (WGS) entry which is preliminary data.</text>
</comment>
<protein>
    <submittedName>
        <fullName evidence="3">Nuclear protein 96-domain-containing protein</fullName>
    </submittedName>
</protein>
<evidence type="ECO:0000256" key="1">
    <source>
        <dbReference type="SAM" id="MobiDB-lite"/>
    </source>
</evidence>
<dbReference type="EMBL" id="WIUZ02000004">
    <property type="protein sequence ID" value="KAF9787929.1"/>
    <property type="molecule type" value="Genomic_DNA"/>
</dbReference>
<feature type="region of interest" description="Disordered" evidence="1">
    <location>
        <begin position="142"/>
        <end position="192"/>
    </location>
</feature>
<dbReference type="OrthoDB" id="3797628at2759"/>
<name>A0A9P6HIZ9_9AGAM</name>
<organism evidence="3 4">
    <name type="scientific">Thelephora terrestris</name>
    <dbReference type="NCBI Taxonomy" id="56493"/>
    <lineage>
        <taxon>Eukaryota</taxon>
        <taxon>Fungi</taxon>
        <taxon>Dikarya</taxon>
        <taxon>Basidiomycota</taxon>
        <taxon>Agaricomycotina</taxon>
        <taxon>Agaricomycetes</taxon>
        <taxon>Thelephorales</taxon>
        <taxon>Thelephoraceae</taxon>
        <taxon>Thelephora</taxon>
    </lineage>
</organism>
<evidence type="ECO:0000259" key="2">
    <source>
        <dbReference type="Pfam" id="PF12110"/>
    </source>
</evidence>
<feature type="compositionally biased region" description="Acidic residues" evidence="1">
    <location>
        <begin position="37"/>
        <end position="49"/>
    </location>
</feature>
<gene>
    <name evidence="3" type="ORF">BJ322DRAFT_591335</name>
</gene>